<organism evidence="2 3">
    <name type="scientific">Araneus ventricosus</name>
    <name type="common">Orbweaver spider</name>
    <name type="synonym">Epeira ventricosa</name>
    <dbReference type="NCBI Taxonomy" id="182803"/>
    <lineage>
        <taxon>Eukaryota</taxon>
        <taxon>Metazoa</taxon>
        <taxon>Ecdysozoa</taxon>
        <taxon>Arthropoda</taxon>
        <taxon>Chelicerata</taxon>
        <taxon>Arachnida</taxon>
        <taxon>Araneae</taxon>
        <taxon>Araneomorphae</taxon>
        <taxon>Entelegynae</taxon>
        <taxon>Araneoidea</taxon>
        <taxon>Araneidae</taxon>
        <taxon>Araneus</taxon>
    </lineage>
</organism>
<evidence type="ECO:0000256" key="1">
    <source>
        <dbReference type="SAM" id="MobiDB-lite"/>
    </source>
</evidence>
<dbReference type="EMBL" id="BGPR01000051">
    <property type="protein sequence ID" value="GBL87013.1"/>
    <property type="molecule type" value="Genomic_DNA"/>
</dbReference>
<evidence type="ECO:0000313" key="3">
    <source>
        <dbReference type="Proteomes" id="UP000499080"/>
    </source>
</evidence>
<name>A0A4Y2B4P2_ARAVE</name>
<feature type="region of interest" description="Disordered" evidence="1">
    <location>
        <begin position="1"/>
        <end position="55"/>
    </location>
</feature>
<dbReference type="OrthoDB" id="6505565at2759"/>
<evidence type="ECO:0008006" key="4">
    <source>
        <dbReference type="Google" id="ProtNLM"/>
    </source>
</evidence>
<proteinExistence type="predicted"/>
<evidence type="ECO:0000313" key="2">
    <source>
        <dbReference type="EMBL" id="GBL87013.1"/>
    </source>
</evidence>
<protein>
    <recommendedName>
        <fullName evidence="4">CCHC-type domain-containing protein</fullName>
    </recommendedName>
</protein>
<reference evidence="2 3" key="1">
    <citation type="journal article" date="2019" name="Sci. Rep.">
        <title>Orb-weaving spider Araneus ventricosus genome elucidates the spidroin gene catalogue.</title>
        <authorList>
            <person name="Kono N."/>
            <person name="Nakamura H."/>
            <person name="Ohtoshi R."/>
            <person name="Moran D.A.P."/>
            <person name="Shinohara A."/>
            <person name="Yoshida Y."/>
            <person name="Fujiwara M."/>
            <person name="Mori M."/>
            <person name="Tomita M."/>
            <person name="Arakawa K."/>
        </authorList>
    </citation>
    <scope>NUCLEOTIDE SEQUENCE [LARGE SCALE GENOMIC DNA]</scope>
</reference>
<feature type="compositionally biased region" description="Polar residues" evidence="1">
    <location>
        <begin position="1"/>
        <end position="16"/>
    </location>
</feature>
<sequence>MSKRNSSFSLSPSLNTIFKMPNPPVSEGDSSSKDKDLFSSKSARKNMPDSQSKVGGVGTDLVEIFIRKARDIKAGVRDTLNEKVIVPLINFIKNRETTHLASIYDLKAREVDVSIRQYQAKIRESESTIEYLRVLLRPKKESTSEENRKLVENALVVRNSVARINRISKVSRGGLIIEAPTLADLEALKAEISCVPSLEDHFEVSKPRRRRPQIIIPGVPNDVDKDRLAKGLSAKNHFMCDSKNKPLFEVNFSIRAKLSMNWIITVEPSIYKRLFDDSGLYFEFSRCKIDTFFGVKQCKHCRRFGHTTKWCPRAKEVLCGHCGCDHPTDNCKEIVCINCKESNQRTGTSFDFKHKPIDRLKCESFQKQNDNLVRLTDYGAP</sequence>
<gene>
    <name evidence="2" type="ORF">AVEN_218722_1</name>
</gene>
<keyword evidence="3" id="KW-1185">Reference proteome</keyword>
<accession>A0A4Y2B4P2</accession>
<dbReference type="AlphaFoldDB" id="A0A4Y2B4P2"/>
<comment type="caution">
    <text evidence="2">The sequence shown here is derived from an EMBL/GenBank/DDBJ whole genome shotgun (WGS) entry which is preliminary data.</text>
</comment>
<dbReference type="Proteomes" id="UP000499080">
    <property type="component" value="Unassembled WGS sequence"/>
</dbReference>